<dbReference type="RefSeq" id="XP_009012496.1">
    <property type="nucleotide sequence ID" value="XM_009014248.1"/>
</dbReference>
<keyword evidence="1" id="KW-0880">Kelch repeat</keyword>
<reference evidence="4 6" key="2">
    <citation type="journal article" date="2013" name="Nature">
        <title>Insights into bilaterian evolution from three spiralian genomes.</title>
        <authorList>
            <person name="Simakov O."/>
            <person name="Marletaz F."/>
            <person name="Cho S.J."/>
            <person name="Edsinger-Gonzales E."/>
            <person name="Havlak P."/>
            <person name="Hellsten U."/>
            <person name="Kuo D.H."/>
            <person name="Larsson T."/>
            <person name="Lv J."/>
            <person name="Arendt D."/>
            <person name="Savage R."/>
            <person name="Osoegawa K."/>
            <person name="de Jong P."/>
            <person name="Grimwood J."/>
            <person name="Chapman J.A."/>
            <person name="Shapiro H."/>
            <person name="Aerts A."/>
            <person name="Otillar R.P."/>
            <person name="Terry A.Y."/>
            <person name="Boore J.L."/>
            <person name="Grigoriev I.V."/>
            <person name="Lindberg D.R."/>
            <person name="Seaver E.C."/>
            <person name="Weisblat D.A."/>
            <person name="Putnam N.H."/>
            <person name="Rokhsar D.S."/>
        </authorList>
    </citation>
    <scope>NUCLEOTIDE SEQUENCE</scope>
</reference>
<dbReference type="SUPFAM" id="SSF117281">
    <property type="entry name" value="Kelch motif"/>
    <property type="match status" value="2"/>
</dbReference>
<keyword evidence="2" id="KW-0677">Repeat</keyword>
<dbReference type="InterPro" id="IPR017096">
    <property type="entry name" value="BTB-kelch_protein"/>
</dbReference>
<dbReference type="Gene3D" id="2.120.10.80">
    <property type="entry name" value="Kelch-type beta propeller"/>
    <property type="match status" value="1"/>
</dbReference>
<evidence type="ECO:0000313" key="6">
    <source>
        <dbReference type="Proteomes" id="UP000015101"/>
    </source>
</evidence>
<dbReference type="KEGG" id="hro:HELRODRAFT_168385"/>
<dbReference type="STRING" id="6412.T1F0I7"/>
<dbReference type="InterPro" id="IPR015915">
    <property type="entry name" value="Kelch-typ_b-propeller"/>
</dbReference>
<dbReference type="InterPro" id="IPR011333">
    <property type="entry name" value="SKP1/BTB/POZ_sf"/>
</dbReference>
<gene>
    <name evidence="5" type="primary">20202337</name>
    <name evidence="4" type="ORF">HELRODRAFT_168385</name>
</gene>
<feature type="domain" description="BTB" evidence="3">
    <location>
        <begin position="27"/>
        <end position="94"/>
    </location>
</feature>
<evidence type="ECO:0000259" key="3">
    <source>
        <dbReference type="PROSITE" id="PS50097"/>
    </source>
</evidence>
<dbReference type="OrthoDB" id="1022638at2759"/>
<dbReference type="GO" id="GO:0005737">
    <property type="term" value="C:cytoplasm"/>
    <property type="evidence" value="ECO:0000318"/>
    <property type="project" value="GO_Central"/>
</dbReference>
<dbReference type="SMART" id="SM00612">
    <property type="entry name" value="Kelch"/>
    <property type="match status" value="4"/>
</dbReference>
<dbReference type="AlphaFoldDB" id="T1F0I7"/>
<dbReference type="GO" id="GO:0043161">
    <property type="term" value="P:proteasome-mediated ubiquitin-dependent protein catabolic process"/>
    <property type="evidence" value="ECO:0000318"/>
    <property type="project" value="GO_Central"/>
</dbReference>
<dbReference type="InterPro" id="IPR000210">
    <property type="entry name" value="BTB/POZ_dom"/>
</dbReference>
<dbReference type="SUPFAM" id="SSF54695">
    <property type="entry name" value="POZ domain"/>
    <property type="match status" value="1"/>
</dbReference>
<dbReference type="HOGENOM" id="CLU_004253_14_2_1"/>
<dbReference type="PROSITE" id="PS50097">
    <property type="entry name" value="BTB"/>
    <property type="match status" value="1"/>
</dbReference>
<reference evidence="5" key="3">
    <citation type="submission" date="2015-06" db="UniProtKB">
        <authorList>
            <consortium name="EnsemblMetazoa"/>
        </authorList>
    </citation>
    <scope>IDENTIFICATION</scope>
</reference>
<dbReference type="Pfam" id="PF01344">
    <property type="entry name" value="Kelch_1"/>
    <property type="match status" value="1"/>
</dbReference>
<dbReference type="PANTHER" id="PTHR24412">
    <property type="entry name" value="KELCH PROTEIN"/>
    <property type="match status" value="1"/>
</dbReference>
<dbReference type="SMART" id="SM00875">
    <property type="entry name" value="BACK"/>
    <property type="match status" value="1"/>
</dbReference>
<dbReference type="Pfam" id="PF07707">
    <property type="entry name" value="BACK"/>
    <property type="match status" value="1"/>
</dbReference>
<dbReference type="EMBL" id="KB095959">
    <property type="protein sequence ID" value="ESO09403.1"/>
    <property type="molecule type" value="Genomic_DNA"/>
</dbReference>
<dbReference type="EMBL" id="AMQM01002956">
    <property type="status" value="NOT_ANNOTATED_CDS"/>
    <property type="molecule type" value="Genomic_DNA"/>
</dbReference>
<dbReference type="Gene3D" id="1.25.40.420">
    <property type="match status" value="1"/>
</dbReference>
<keyword evidence="6" id="KW-1185">Reference proteome</keyword>
<dbReference type="Pfam" id="PF24681">
    <property type="entry name" value="Kelch_KLHDC2_KLHL20_DRC7"/>
    <property type="match status" value="1"/>
</dbReference>
<dbReference type="InterPro" id="IPR011705">
    <property type="entry name" value="BACK"/>
</dbReference>
<dbReference type="EnsemblMetazoa" id="HelroT168385">
    <property type="protein sequence ID" value="HelroP168385"/>
    <property type="gene ID" value="HelroG168385"/>
</dbReference>
<sequence>MKKYVSAKYQHKVLRNLYKNFENGSFCDLTIVCKDASFKVHKLVLASSCDFFSSMFQFNFNENKSNTIDLSHSKASIIRAVIKFVYTGSVKLTEDNVQDLLIVADQYGLSDLFKICTKFLEKNIYASNVIGMHMLAEQLNCINLKNHSFKYMKNNFSDVVKSDEFLSMPLNLFINYISAPDLSICTEIEVFEAGLAWICHDLKERESSAEEVMKTMRISVLPYPVVNDKLQFCSSIIVKNYLGKVISEMLNGDYGKSICRSNRLMIECPINRLSASPRIYFMELIYSPIRCNRSSSMMYYDVRRNEMKTIPLIKQQSDDTEQLIAAVDRRIYFFGGFGNLKTIEMLDTYENQHKTLGPWPRRRSFGAACSVGNEIYLIGGLHETDNFHSDIDIFNTWTKKWRVLPFPREYTSTQHLGVVYWKVFIEIKGLIYIIGGENGEQEAVSQCLIFNPITEKFDDMPNLLTPRSRFGISCYKDHIYVAGGFDHDSNILCTIERYFIERGHWEKVNSLNVSRYMPTMVTVLDKLYILGGNTSLSYSSSAIFEVYDPQKNKCSKIEPLLPLLMHPCAIAI</sequence>
<proteinExistence type="predicted"/>
<dbReference type="InParanoid" id="T1F0I7"/>
<dbReference type="SMART" id="SM00225">
    <property type="entry name" value="BTB"/>
    <property type="match status" value="1"/>
</dbReference>
<dbReference type="Pfam" id="PF00651">
    <property type="entry name" value="BTB"/>
    <property type="match status" value="1"/>
</dbReference>
<dbReference type="PIRSF" id="PIRSF037037">
    <property type="entry name" value="Kelch-like_protein_gigaxonin"/>
    <property type="match status" value="1"/>
</dbReference>
<organism evidence="5 6">
    <name type="scientific">Helobdella robusta</name>
    <name type="common">Californian leech</name>
    <dbReference type="NCBI Taxonomy" id="6412"/>
    <lineage>
        <taxon>Eukaryota</taxon>
        <taxon>Metazoa</taxon>
        <taxon>Spiralia</taxon>
        <taxon>Lophotrochozoa</taxon>
        <taxon>Annelida</taxon>
        <taxon>Clitellata</taxon>
        <taxon>Hirudinea</taxon>
        <taxon>Rhynchobdellida</taxon>
        <taxon>Glossiphoniidae</taxon>
        <taxon>Helobdella</taxon>
    </lineage>
</organism>
<dbReference type="GeneID" id="20202337"/>
<dbReference type="Gene3D" id="3.30.710.10">
    <property type="entry name" value="Potassium Channel Kv1.1, Chain A"/>
    <property type="match status" value="1"/>
</dbReference>
<dbReference type="CDD" id="cd18186">
    <property type="entry name" value="BTB_POZ_ZBTB_KLHL-like"/>
    <property type="match status" value="1"/>
</dbReference>
<name>T1F0I7_HELRO</name>
<accession>T1F0I7</accession>
<reference evidence="6" key="1">
    <citation type="submission" date="2012-12" db="EMBL/GenBank/DDBJ databases">
        <authorList>
            <person name="Hellsten U."/>
            <person name="Grimwood J."/>
            <person name="Chapman J.A."/>
            <person name="Shapiro H."/>
            <person name="Aerts A."/>
            <person name="Otillar R.P."/>
            <person name="Terry A.Y."/>
            <person name="Boore J.L."/>
            <person name="Simakov O."/>
            <person name="Marletaz F."/>
            <person name="Cho S.-J."/>
            <person name="Edsinger-Gonzales E."/>
            <person name="Havlak P."/>
            <person name="Kuo D.-H."/>
            <person name="Larsson T."/>
            <person name="Lv J."/>
            <person name="Arendt D."/>
            <person name="Savage R."/>
            <person name="Osoegawa K."/>
            <person name="de Jong P."/>
            <person name="Lindberg D.R."/>
            <person name="Seaver E.C."/>
            <person name="Weisblat D.A."/>
            <person name="Putnam N.H."/>
            <person name="Grigoriev I.V."/>
            <person name="Rokhsar D.S."/>
        </authorList>
    </citation>
    <scope>NUCLEOTIDE SEQUENCE</scope>
</reference>
<dbReference type="eggNOG" id="KOG4441">
    <property type="taxonomic scope" value="Eukaryota"/>
</dbReference>
<evidence type="ECO:0000256" key="2">
    <source>
        <dbReference type="ARBA" id="ARBA00022737"/>
    </source>
</evidence>
<evidence type="ECO:0000313" key="4">
    <source>
        <dbReference type="EMBL" id="ESO09403.1"/>
    </source>
</evidence>
<evidence type="ECO:0000256" key="1">
    <source>
        <dbReference type="ARBA" id="ARBA00022441"/>
    </source>
</evidence>
<dbReference type="GO" id="GO:0031463">
    <property type="term" value="C:Cul3-RING ubiquitin ligase complex"/>
    <property type="evidence" value="ECO:0000318"/>
    <property type="project" value="GO_Central"/>
</dbReference>
<dbReference type="OMA" id="LAWICHD"/>
<dbReference type="InterPro" id="IPR006652">
    <property type="entry name" value="Kelch_1"/>
</dbReference>
<dbReference type="Proteomes" id="UP000015101">
    <property type="component" value="Unassembled WGS sequence"/>
</dbReference>
<dbReference type="GO" id="GO:1990756">
    <property type="term" value="F:ubiquitin-like ligase-substrate adaptor activity"/>
    <property type="evidence" value="ECO:0000318"/>
    <property type="project" value="GO_Central"/>
</dbReference>
<evidence type="ECO:0000313" key="5">
    <source>
        <dbReference type="EnsemblMetazoa" id="HelroP168385"/>
    </source>
</evidence>
<dbReference type="PANTHER" id="PTHR24412:SF35">
    <property type="entry name" value="ACTIN-BINDING PROTEIN IPP"/>
    <property type="match status" value="1"/>
</dbReference>
<protein>
    <recommendedName>
        <fullName evidence="3">BTB domain-containing protein</fullName>
    </recommendedName>
</protein>
<dbReference type="CTD" id="20202337"/>